<dbReference type="Gene3D" id="2.40.128.690">
    <property type="entry name" value="YycH protein, domain 3-like"/>
    <property type="match status" value="1"/>
</dbReference>
<dbReference type="Pfam" id="PF09648">
    <property type="entry name" value="YycI"/>
    <property type="match status" value="1"/>
</dbReference>
<evidence type="ECO:0000313" key="8">
    <source>
        <dbReference type="Proteomes" id="UP000460207"/>
    </source>
</evidence>
<evidence type="ECO:0000313" key="5">
    <source>
        <dbReference type="EMBL" id="RMX25654.1"/>
    </source>
</evidence>
<dbReference type="EMBL" id="JOSX01000013">
    <property type="protein sequence ID" value="KEK15669.1"/>
    <property type="molecule type" value="Genomic_DNA"/>
</dbReference>
<accession>A0A073JQ62</accession>
<dbReference type="PATRIC" id="fig|1598.90.peg.1000"/>
<reference evidence="3 6" key="1">
    <citation type="submission" date="2014-06" db="EMBL/GenBank/DDBJ databases">
        <title>Genetic determinant of reutericyclin biosynthesis of Lactobacillus reuteri.</title>
        <authorList>
            <person name="Lin X."/>
            <person name="Duar R."/>
            <person name="Walter J."/>
            <person name="Gaenzle M."/>
        </authorList>
    </citation>
    <scope>NUCLEOTIDE SEQUENCE [LARGE SCALE GENOMIC DNA]</scope>
    <source>
        <strain evidence="3 6">LTH2584</strain>
    </source>
</reference>
<dbReference type="EMBL" id="PTLS01000027">
    <property type="protein sequence ID" value="RMX25654.1"/>
    <property type="molecule type" value="Genomic_DNA"/>
</dbReference>
<evidence type="ECO:0000256" key="1">
    <source>
        <dbReference type="SAM" id="Phobius"/>
    </source>
</evidence>
<evidence type="ECO:0000313" key="7">
    <source>
        <dbReference type="Proteomes" id="UP000276940"/>
    </source>
</evidence>
<evidence type="ECO:0000313" key="6">
    <source>
        <dbReference type="Proteomes" id="UP000027731"/>
    </source>
</evidence>
<reference evidence="5 7" key="2">
    <citation type="journal article" date="2018" name="J Appl Environ Microbiol">
        <title>The gut symbionts Lactobacillus reuteri R2lc and 2010 encode a polyketide synthase cluster that activates the mammalian aryl-hydrocarbon receptor.</title>
        <authorList>
            <person name="Ozcam M."/>
            <person name="Roos S."/>
            <person name="Van Pijkeren J.P."/>
        </authorList>
    </citation>
    <scope>NUCLEOTIDE SEQUENCE [LARGE SCALE GENOMIC DNA]</scope>
    <source>
        <strain evidence="5 7">R2lc</strain>
    </source>
</reference>
<protein>
    <recommendedName>
        <fullName evidence="2">Regulatory protein YycH-like domain-containing protein</fullName>
    </recommendedName>
</protein>
<dbReference type="Proteomes" id="UP000276940">
    <property type="component" value="Unassembled WGS sequence"/>
</dbReference>
<evidence type="ECO:0000313" key="3">
    <source>
        <dbReference type="EMBL" id="KEK15669.1"/>
    </source>
</evidence>
<evidence type="ECO:0000259" key="2">
    <source>
        <dbReference type="Pfam" id="PF09648"/>
    </source>
</evidence>
<sequence length="280" mass="32333">MNFKRIQWIFILAFLLFDIFVGSSLILETKFTVSNGQQNRQSTVLKEMRNDSISYGDLSNKQQTGYYIAGKKSSDGGVLEQETGKLRNQNFRLSSGTLTSEFDKPIKITESNNIRRVDRLLKNKKMVSLGNHYRYNKELSDKNTLVYTQMLEGKPLFSNDGQIRFRINSDHEITGYTQTYLQDVEILRQRSNTISQRRAITWLYKHNQIPNNSRIRWSVLSYSKLLNTTTDDKAVYVPTWTVEIKTKNSGAIQQLQVNAFNSTVMKETPDSVNTNSLNNK</sequence>
<reference evidence="4 8" key="3">
    <citation type="submission" date="2019-11" db="EMBL/GenBank/DDBJ databases">
        <title>Draft genome sequence of 12 host-associated Lactobacillus reuteri rodent strains.</title>
        <authorList>
            <person name="Zhang S."/>
            <person name="Ozcam M."/>
            <person name="Van Pijkeren J.P."/>
        </authorList>
    </citation>
    <scope>NUCLEOTIDE SEQUENCE [LARGE SCALE GENOMIC DNA]</scope>
    <source>
        <strain evidence="4 8">N4I</strain>
    </source>
</reference>
<dbReference type="GO" id="GO:0016020">
    <property type="term" value="C:membrane"/>
    <property type="evidence" value="ECO:0007669"/>
    <property type="project" value="InterPro"/>
</dbReference>
<dbReference type="RefSeq" id="WP_035168953.1">
    <property type="nucleotide sequence ID" value="NZ_CP128363.1"/>
</dbReference>
<dbReference type="AlphaFoldDB" id="A0A073JQ62"/>
<dbReference type="Proteomes" id="UP000460207">
    <property type="component" value="Unassembled WGS sequence"/>
</dbReference>
<organism evidence="3 6">
    <name type="scientific">Limosilactobacillus reuteri</name>
    <name type="common">Lactobacillus reuteri</name>
    <dbReference type="NCBI Taxonomy" id="1598"/>
    <lineage>
        <taxon>Bacteria</taxon>
        <taxon>Bacillati</taxon>
        <taxon>Bacillota</taxon>
        <taxon>Bacilli</taxon>
        <taxon>Lactobacillales</taxon>
        <taxon>Lactobacillaceae</taxon>
        <taxon>Limosilactobacillus</taxon>
    </lineage>
</organism>
<keyword evidence="1" id="KW-0812">Transmembrane</keyword>
<dbReference type="Proteomes" id="UP000027731">
    <property type="component" value="Unassembled WGS sequence"/>
</dbReference>
<dbReference type="InterPro" id="IPR018604">
    <property type="entry name" value="YycI-like"/>
</dbReference>
<name>A0A073JQ62_LIMRT</name>
<gene>
    <name evidence="5" type="ORF">C5O77_05620</name>
    <name evidence="4" type="ORF">GIX76_03265</name>
    <name evidence="3" type="ORF">LR3_07845</name>
</gene>
<feature type="domain" description="Regulatory protein YycH-like" evidence="2">
    <location>
        <begin position="34"/>
        <end position="260"/>
    </location>
</feature>
<evidence type="ECO:0000313" key="4">
    <source>
        <dbReference type="EMBL" id="MRG89021.1"/>
    </source>
</evidence>
<proteinExistence type="predicted"/>
<keyword evidence="1" id="KW-0472">Membrane</keyword>
<dbReference type="EMBL" id="WJND01000003">
    <property type="protein sequence ID" value="MRG89021.1"/>
    <property type="molecule type" value="Genomic_DNA"/>
</dbReference>
<keyword evidence="1" id="KW-1133">Transmembrane helix</keyword>
<comment type="caution">
    <text evidence="3">The sequence shown here is derived from an EMBL/GenBank/DDBJ whole genome shotgun (WGS) entry which is preliminary data.</text>
</comment>
<feature type="transmembrane region" description="Helical" evidence="1">
    <location>
        <begin position="6"/>
        <end position="27"/>
    </location>
</feature>